<evidence type="ECO:0000256" key="8">
    <source>
        <dbReference type="ARBA" id="ARBA00023008"/>
    </source>
</evidence>
<dbReference type="EMBL" id="CAOQHR010000012">
    <property type="protein sequence ID" value="CAI6341948.1"/>
    <property type="molecule type" value="Genomic_DNA"/>
</dbReference>
<dbReference type="AlphaFoldDB" id="A0A9W4URZ0"/>
<evidence type="ECO:0000256" key="13">
    <source>
        <dbReference type="ARBA" id="ARBA00044502"/>
    </source>
</evidence>
<dbReference type="EC" id="1.14.99.56" evidence="15"/>
<protein>
    <recommendedName>
        <fullName evidence="15">lytic cellulose monooxygenase (C4-dehydrogenating)</fullName>
        <ecNumber evidence="15">1.14.99.56</ecNumber>
    </recommendedName>
</protein>
<keyword evidence="7" id="KW-0560">Oxidoreductase</keyword>
<dbReference type="SMART" id="SM00236">
    <property type="entry name" value="fCBD"/>
    <property type="match status" value="1"/>
</dbReference>
<dbReference type="GO" id="GO:0030248">
    <property type="term" value="F:cellulose binding"/>
    <property type="evidence" value="ECO:0007669"/>
    <property type="project" value="InterPro"/>
</dbReference>
<dbReference type="Pfam" id="PF03443">
    <property type="entry name" value="AA9"/>
    <property type="match status" value="1"/>
</dbReference>
<evidence type="ECO:0000256" key="2">
    <source>
        <dbReference type="ARBA" id="ARBA00004613"/>
    </source>
</evidence>
<keyword evidence="3" id="KW-0964">Secreted</keyword>
<gene>
    <name evidence="18" type="ORF">PDIGIT_LOCUS15149</name>
</gene>
<keyword evidence="4" id="KW-0479">Metal-binding</keyword>
<comment type="cofactor">
    <cofactor evidence="1">
        <name>Cu(2+)</name>
        <dbReference type="ChEBI" id="CHEBI:29036"/>
    </cofactor>
</comment>
<keyword evidence="8" id="KW-0186">Copper</keyword>
<dbReference type="SUPFAM" id="SSF57180">
    <property type="entry name" value="Cellulose-binding domain"/>
    <property type="match status" value="1"/>
</dbReference>
<dbReference type="Pfam" id="PF00734">
    <property type="entry name" value="CBM_1"/>
    <property type="match status" value="1"/>
</dbReference>
<dbReference type="Gene3D" id="2.70.50.70">
    <property type="match status" value="1"/>
</dbReference>
<comment type="subcellular location">
    <subcellularLocation>
        <location evidence="2">Secreted</location>
    </subcellularLocation>
</comment>
<feature type="compositionally biased region" description="Low complexity" evidence="16">
    <location>
        <begin position="72"/>
        <end position="96"/>
    </location>
</feature>
<proteinExistence type="inferred from homology"/>
<feature type="region of interest" description="Disordered" evidence="16">
    <location>
        <begin position="72"/>
        <end position="98"/>
    </location>
</feature>
<evidence type="ECO:0000256" key="16">
    <source>
        <dbReference type="SAM" id="MobiDB-lite"/>
    </source>
</evidence>
<dbReference type="InterPro" id="IPR000254">
    <property type="entry name" value="CBD"/>
</dbReference>
<evidence type="ECO:0000256" key="3">
    <source>
        <dbReference type="ARBA" id="ARBA00022525"/>
    </source>
</evidence>
<evidence type="ECO:0000259" key="17">
    <source>
        <dbReference type="PROSITE" id="PS51164"/>
    </source>
</evidence>
<dbReference type="GO" id="GO:0030245">
    <property type="term" value="P:cellulose catabolic process"/>
    <property type="evidence" value="ECO:0007669"/>
    <property type="project" value="UniProtKB-KW"/>
</dbReference>
<evidence type="ECO:0000256" key="6">
    <source>
        <dbReference type="ARBA" id="ARBA00023001"/>
    </source>
</evidence>
<evidence type="ECO:0000256" key="1">
    <source>
        <dbReference type="ARBA" id="ARBA00001973"/>
    </source>
</evidence>
<evidence type="ECO:0000313" key="19">
    <source>
        <dbReference type="Proteomes" id="UP001152607"/>
    </source>
</evidence>
<sequence>MSCYQLSITGSGSSTPSGVTFPGAYKASDPGIQINIYQNLNSYTAPGPAVIPGGTEAVAGNPGALVPTGSTVAPTAAPSTTLRTSTSAPAPTTTSGSGNGGCTAVKFAQCGGSGFAGCSVCASGSSCVKQSDWYSQCL</sequence>
<keyword evidence="10" id="KW-1015">Disulfide bond</keyword>
<dbReference type="InterPro" id="IPR005103">
    <property type="entry name" value="AA9_LPMO"/>
</dbReference>
<evidence type="ECO:0000256" key="11">
    <source>
        <dbReference type="ARBA" id="ARBA00023277"/>
    </source>
</evidence>
<keyword evidence="19" id="KW-1185">Reference proteome</keyword>
<comment type="similarity">
    <text evidence="13">Belongs to the polysaccharide monooxygenase AA9 family.</text>
</comment>
<evidence type="ECO:0000256" key="15">
    <source>
        <dbReference type="ARBA" id="ARBA00047174"/>
    </source>
</evidence>
<organism evidence="18 19">
    <name type="scientific">Periconia digitata</name>
    <dbReference type="NCBI Taxonomy" id="1303443"/>
    <lineage>
        <taxon>Eukaryota</taxon>
        <taxon>Fungi</taxon>
        <taxon>Dikarya</taxon>
        <taxon>Ascomycota</taxon>
        <taxon>Pezizomycotina</taxon>
        <taxon>Dothideomycetes</taxon>
        <taxon>Pleosporomycetidae</taxon>
        <taxon>Pleosporales</taxon>
        <taxon>Massarineae</taxon>
        <taxon>Periconiaceae</taxon>
        <taxon>Periconia</taxon>
    </lineage>
</organism>
<dbReference type="PANTHER" id="PTHR33353">
    <property type="entry name" value="PUTATIVE (AFU_ORTHOLOGUE AFUA_1G12560)-RELATED"/>
    <property type="match status" value="1"/>
</dbReference>
<evidence type="ECO:0000256" key="7">
    <source>
        <dbReference type="ARBA" id="ARBA00023002"/>
    </source>
</evidence>
<dbReference type="InterPro" id="IPR049892">
    <property type="entry name" value="AA9"/>
</dbReference>
<dbReference type="OrthoDB" id="5558646at2759"/>
<reference evidence="18" key="1">
    <citation type="submission" date="2023-01" db="EMBL/GenBank/DDBJ databases">
        <authorList>
            <person name="Van Ghelder C."/>
            <person name="Rancurel C."/>
        </authorList>
    </citation>
    <scope>NUCLEOTIDE SEQUENCE</scope>
    <source>
        <strain evidence="18">CNCM I-4278</strain>
    </source>
</reference>
<feature type="domain" description="CBM1" evidence="17">
    <location>
        <begin position="102"/>
        <end position="138"/>
    </location>
</feature>
<evidence type="ECO:0000256" key="14">
    <source>
        <dbReference type="ARBA" id="ARBA00045077"/>
    </source>
</evidence>
<keyword evidence="12" id="KW-0624">Polysaccharide degradation</keyword>
<dbReference type="PROSITE" id="PS00562">
    <property type="entry name" value="CBM1_1"/>
    <property type="match status" value="1"/>
</dbReference>
<comment type="caution">
    <text evidence="18">The sequence shown here is derived from an EMBL/GenBank/DDBJ whole genome shotgun (WGS) entry which is preliminary data.</text>
</comment>
<evidence type="ECO:0000313" key="18">
    <source>
        <dbReference type="EMBL" id="CAI6341948.1"/>
    </source>
</evidence>
<keyword evidence="5" id="KW-0732">Signal</keyword>
<dbReference type="PANTHER" id="PTHR33353:SF10">
    <property type="entry name" value="ENDO-BETA-1,4-GLUCANASE D"/>
    <property type="match status" value="1"/>
</dbReference>
<comment type="catalytic activity">
    <reaction evidence="14">
        <text>[(1-&gt;4)-beta-D-glucosyl]n+m + reduced acceptor + O2 = 4-dehydro-beta-D-glucosyl-[(1-&gt;4)-beta-D-glucosyl]n-1 + [(1-&gt;4)-beta-D-glucosyl]m + acceptor + H2O.</text>
        <dbReference type="EC" id="1.14.99.56"/>
    </reaction>
</comment>
<dbReference type="PROSITE" id="PS51164">
    <property type="entry name" value="CBM1_2"/>
    <property type="match status" value="1"/>
</dbReference>
<dbReference type="GO" id="GO:0005576">
    <property type="term" value="C:extracellular region"/>
    <property type="evidence" value="ECO:0007669"/>
    <property type="project" value="UniProtKB-SubCell"/>
</dbReference>
<dbReference type="Proteomes" id="UP001152607">
    <property type="component" value="Unassembled WGS sequence"/>
</dbReference>
<dbReference type="InterPro" id="IPR035971">
    <property type="entry name" value="CBD_sf"/>
</dbReference>
<evidence type="ECO:0000256" key="5">
    <source>
        <dbReference type="ARBA" id="ARBA00022729"/>
    </source>
</evidence>
<evidence type="ECO:0000256" key="9">
    <source>
        <dbReference type="ARBA" id="ARBA00023033"/>
    </source>
</evidence>
<evidence type="ECO:0000256" key="12">
    <source>
        <dbReference type="ARBA" id="ARBA00023326"/>
    </source>
</evidence>
<keyword evidence="11" id="KW-0119">Carbohydrate metabolism</keyword>
<evidence type="ECO:0000256" key="10">
    <source>
        <dbReference type="ARBA" id="ARBA00023157"/>
    </source>
</evidence>
<accession>A0A9W4URZ0</accession>
<dbReference type="GO" id="GO:0046872">
    <property type="term" value="F:metal ion binding"/>
    <property type="evidence" value="ECO:0007669"/>
    <property type="project" value="UniProtKB-KW"/>
</dbReference>
<keyword evidence="6" id="KW-0136">Cellulose degradation</keyword>
<dbReference type="GO" id="GO:0004497">
    <property type="term" value="F:monooxygenase activity"/>
    <property type="evidence" value="ECO:0007669"/>
    <property type="project" value="UniProtKB-KW"/>
</dbReference>
<keyword evidence="9" id="KW-0503">Monooxygenase</keyword>
<name>A0A9W4URZ0_9PLEO</name>
<evidence type="ECO:0000256" key="4">
    <source>
        <dbReference type="ARBA" id="ARBA00022723"/>
    </source>
</evidence>